<organism evidence="2 3">
    <name type="scientific">Eruca vesicaria subsp. sativa</name>
    <name type="common">Garden rocket</name>
    <name type="synonym">Eruca sativa</name>
    <dbReference type="NCBI Taxonomy" id="29727"/>
    <lineage>
        <taxon>Eukaryota</taxon>
        <taxon>Viridiplantae</taxon>
        <taxon>Streptophyta</taxon>
        <taxon>Embryophyta</taxon>
        <taxon>Tracheophyta</taxon>
        <taxon>Spermatophyta</taxon>
        <taxon>Magnoliopsida</taxon>
        <taxon>eudicotyledons</taxon>
        <taxon>Gunneridae</taxon>
        <taxon>Pentapetalae</taxon>
        <taxon>rosids</taxon>
        <taxon>malvids</taxon>
        <taxon>Brassicales</taxon>
        <taxon>Brassicaceae</taxon>
        <taxon>Brassiceae</taxon>
        <taxon>Eruca</taxon>
    </lineage>
</organism>
<dbReference type="EMBL" id="CAKOAT010041114">
    <property type="protein sequence ID" value="CAH8287407.1"/>
    <property type="molecule type" value="Genomic_DNA"/>
</dbReference>
<dbReference type="Pfam" id="PF08387">
    <property type="entry name" value="FBD"/>
    <property type="match status" value="1"/>
</dbReference>
<feature type="domain" description="FBD" evidence="1">
    <location>
        <begin position="68"/>
        <end position="139"/>
    </location>
</feature>
<protein>
    <recommendedName>
        <fullName evidence="1">FBD domain-containing protein</fullName>
    </recommendedName>
</protein>
<reference evidence="2 3" key="1">
    <citation type="submission" date="2022-03" db="EMBL/GenBank/DDBJ databases">
        <authorList>
            <person name="Macdonald S."/>
            <person name="Ahmed S."/>
            <person name="Newling K."/>
        </authorList>
    </citation>
    <scope>NUCLEOTIDE SEQUENCE [LARGE SCALE GENOMIC DNA]</scope>
</reference>
<sequence length="139" mass="15654">MKQVVNPSGVIFNQLVHLDLNTFAEGWWDLLTCMLQDSPKLRFLKLTDNFYIGKDIPTGWKPPSSVPECLLHSLEAFEWFGYRGKQQNREMAAYVLKNSICLKTATFSPESTRLGKKNRMLKGLASIITASASVQILCG</sequence>
<dbReference type="SMART" id="SM00579">
    <property type="entry name" value="FBD"/>
    <property type="match status" value="1"/>
</dbReference>
<dbReference type="InterPro" id="IPR050232">
    <property type="entry name" value="FBL13/AtMIF1-like"/>
</dbReference>
<comment type="caution">
    <text evidence="2">The sequence shown here is derived from an EMBL/GenBank/DDBJ whole genome shotgun (WGS) entry which is preliminary data.</text>
</comment>
<dbReference type="Proteomes" id="UP001642260">
    <property type="component" value="Unassembled WGS sequence"/>
</dbReference>
<dbReference type="PANTHER" id="PTHR31900">
    <property type="entry name" value="F-BOX/RNI SUPERFAMILY PROTEIN-RELATED"/>
    <property type="match status" value="1"/>
</dbReference>
<dbReference type="InterPro" id="IPR006566">
    <property type="entry name" value="FBD"/>
</dbReference>
<evidence type="ECO:0000313" key="2">
    <source>
        <dbReference type="EMBL" id="CAH8287407.1"/>
    </source>
</evidence>
<evidence type="ECO:0000313" key="3">
    <source>
        <dbReference type="Proteomes" id="UP001642260"/>
    </source>
</evidence>
<accession>A0ABC8IPC9</accession>
<keyword evidence="3" id="KW-1185">Reference proteome</keyword>
<proteinExistence type="predicted"/>
<name>A0ABC8IPC9_ERUVS</name>
<gene>
    <name evidence="2" type="ORF">ERUC_LOCUS1118</name>
</gene>
<dbReference type="AlphaFoldDB" id="A0ABC8IPC9"/>
<dbReference type="PANTHER" id="PTHR31900:SF34">
    <property type="entry name" value="EMB|CAB62440.1-RELATED"/>
    <property type="match status" value="1"/>
</dbReference>
<evidence type="ECO:0000259" key="1">
    <source>
        <dbReference type="SMART" id="SM00579"/>
    </source>
</evidence>